<name>A0ABV2SD91_9GAMM</name>
<evidence type="ECO:0000256" key="1">
    <source>
        <dbReference type="SAM" id="MobiDB-lite"/>
    </source>
</evidence>
<sequence>MSEIPGSQFSVNLQTAGLKASDKKAEHLVGSGLGKINITGVAQPAKYLPQQQSGSTGGTSRHMLLRERMAKVLPDEAVEQILKNPKPSQIHNGGRVSEASKASTKPAIPPKRNLKPKTRNQTSSKPPVPPKPDLKSKAGAGHQKPEIMPQSSKTLAVSAGDSKDQIQNVQLQGNEKRDDMESLSKASQAEPLTGQTEGVGGSVEESRDIPPLVPSGRANIEASPLPDTVREIVKNGLEAKDEKSLHKAFMQYTTKVMDYVKEQYKGSSPPPELQEAFFNGMIELGAHGDYLKSSSFTVSGVTLFKPRNKKKLALLASTILQIQQAGAAKDEAMVGSITSTVTRKGLIPKAQHELLFQTCMGLEPVSGIALRADLKSTFREIDKLEAKLANPETGDAERRGLDAELNKKHSAVASLRDKIETHDQVMKEGDRRSLDDVWDRSYAVLEQRLTTRLHKDLQTYHDLPLLPTSRKAFLNSDKIMQAAESELKKDAEGTARGKKKLLDKEGNTIESLTSIILAKRKAGIKRILEKAIKAYKPKS</sequence>
<evidence type="ECO:0000313" key="3">
    <source>
        <dbReference type="Proteomes" id="UP001549366"/>
    </source>
</evidence>
<dbReference type="Proteomes" id="UP001549366">
    <property type="component" value="Unassembled WGS sequence"/>
</dbReference>
<feature type="region of interest" description="Disordered" evidence="1">
    <location>
        <begin position="46"/>
        <end position="67"/>
    </location>
</feature>
<dbReference type="RefSeq" id="WP_354009543.1">
    <property type="nucleotide sequence ID" value="NZ_JBEWTA010000001.1"/>
</dbReference>
<dbReference type="EMBL" id="JBEWTB010000002">
    <property type="protein sequence ID" value="MET4755084.1"/>
    <property type="molecule type" value="Genomic_DNA"/>
</dbReference>
<reference evidence="2 3" key="1">
    <citation type="submission" date="2024-06" db="EMBL/GenBank/DDBJ databases">
        <title>Genomic Encyclopedia of Type Strains, Phase V (KMG-V): Genome sequencing to study the core and pangenomes of soil and plant-associated prokaryotes.</title>
        <authorList>
            <person name="Whitman W."/>
        </authorList>
    </citation>
    <scope>NUCLEOTIDE SEQUENCE [LARGE SCALE GENOMIC DNA]</scope>
    <source>
        <strain evidence="2 3">NE40</strain>
    </source>
</reference>
<accession>A0ABV2SD91</accession>
<organism evidence="2 3">
    <name type="scientific">Endozoicomonas lisbonensis</name>
    <dbReference type="NCBI Taxonomy" id="3120522"/>
    <lineage>
        <taxon>Bacteria</taxon>
        <taxon>Pseudomonadati</taxon>
        <taxon>Pseudomonadota</taxon>
        <taxon>Gammaproteobacteria</taxon>
        <taxon>Oceanospirillales</taxon>
        <taxon>Endozoicomonadaceae</taxon>
        <taxon>Endozoicomonas</taxon>
    </lineage>
</organism>
<feature type="region of interest" description="Disordered" evidence="1">
    <location>
        <begin position="79"/>
        <end position="222"/>
    </location>
</feature>
<comment type="caution">
    <text evidence="2">The sequence shown here is derived from an EMBL/GenBank/DDBJ whole genome shotgun (WGS) entry which is preliminary data.</text>
</comment>
<protein>
    <submittedName>
        <fullName evidence="2">Uncharacterized protein</fullName>
    </submittedName>
</protein>
<gene>
    <name evidence="2" type="ORF">V5J35_000276</name>
</gene>
<evidence type="ECO:0000313" key="2">
    <source>
        <dbReference type="EMBL" id="MET4755084.1"/>
    </source>
</evidence>
<keyword evidence="3" id="KW-1185">Reference proteome</keyword>
<proteinExistence type="predicted"/>